<sequence length="199" mass="21301">MRASRSLSVAALAVVVLLSGCAHRVGTPDTAGSSADSGPATSAPTHYNGPWDGRMSLKLAAFGQEAAKGVQVTFNLDGTPARGTLDLSTPLGTRMASVQWHERMAVLRTSDGEQPFESLDELTRHVLGEALPIPALMAWLEGGPAADQAWQGQPEGNRQQFTQAGWQVDLRERDSGYIDAQRPASPSQRGVTLRVRIDR</sequence>
<accession>A0A3R8YJN3</accession>
<keyword evidence="10" id="KW-0143">Chaperone</keyword>
<keyword evidence="16" id="KW-1185">Reference proteome</keyword>
<evidence type="ECO:0000256" key="8">
    <source>
        <dbReference type="ARBA" id="ARBA00023136"/>
    </source>
</evidence>
<evidence type="ECO:0000256" key="14">
    <source>
        <dbReference type="SAM" id="SignalP"/>
    </source>
</evidence>
<evidence type="ECO:0000256" key="2">
    <source>
        <dbReference type="ARBA" id="ARBA00009696"/>
    </source>
</evidence>
<keyword evidence="8" id="KW-0472">Membrane</keyword>
<keyword evidence="9" id="KW-0564">Palmitate</keyword>
<dbReference type="SUPFAM" id="SSF89392">
    <property type="entry name" value="Prokaryotic lipoproteins and lipoprotein localization factors"/>
    <property type="match status" value="1"/>
</dbReference>
<comment type="similarity">
    <text evidence="2">Belongs to the LolB family.</text>
</comment>
<dbReference type="GO" id="GO:0009279">
    <property type="term" value="C:cell outer membrane"/>
    <property type="evidence" value="ECO:0007669"/>
    <property type="project" value="UniProtKB-SubCell"/>
</dbReference>
<keyword evidence="5" id="KW-0813">Transport</keyword>
<protein>
    <recommendedName>
        <fullName evidence="4">Outer-membrane lipoprotein LolB</fullName>
    </recommendedName>
</protein>
<keyword evidence="12 15" id="KW-0449">Lipoprotein</keyword>
<feature type="region of interest" description="Disordered" evidence="13">
    <location>
        <begin position="179"/>
        <end position="199"/>
    </location>
</feature>
<dbReference type="RefSeq" id="WP_125245461.1">
    <property type="nucleotide sequence ID" value="NZ_RSED01000031.1"/>
</dbReference>
<evidence type="ECO:0000256" key="5">
    <source>
        <dbReference type="ARBA" id="ARBA00022448"/>
    </source>
</evidence>
<evidence type="ECO:0000256" key="10">
    <source>
        <dbReference type="ARBA" id="ARBA00023186"/>
    </source>
</evidence>
<evidence type="ECO:0000256" key="11">
    <source>
        <dbReference type="ARBA" id="ARBA00023237"/>
    </source>
</evidence>
<proteinExistence type="inferred from homology"/>
<evidence type="ECO:0000256" key="9">
    <source>
        <dbReference type="ARBA" id="ARBA00023139"/>
    </source>
</evidence>
<gene>
    <name evidence="15" type="ORF">EIP75_22570</name>
</gene>
<feature type="region of interest" description="Disordered" evidence="13">
    <location>
        <begin position="28"/>
        <end position="47"/>
    </location>
</feature>
<evidence type="ECO:0000256" key="12">
    <source>
        <dbReference type="ARBA" id="ARBA00023288"/>
    </source>
</evidence>
<dbReference type="Gene3D" id="2.50.20.10">
    <property type="entry name" value="Lipoprotein localisation LolA/LolB/LppX"/>
    <property type="match status" value="1"/>
</dbReference>
<dbReference type="PROSITE" id="PS51257">
    <property type="entry name" value="PROKAR_LIPOPROTEIN"/>
    <property type="match status" value="1"/>
</dbReference>
<dbReference type="EMBL" id="RSED01000031">
    <property type="protein sequence ID" value="RRS00967.1"/>
    <property type="molecule type" value="Genomic_DNA"/>
</dbReference>
<dbReference type="AlphaFoldDB" id="A0A3R8YJN3"/>
<feature type="chain" id="PRO_5018673481" description="Outer-membrane lipoprotein LolB" evidence="14">
    <location>
        <begin position="25"/>
        <end position="199"/>
    </location>
</feature>
<comment type="subcellular location">
    <subcellularLocation>
        <location evidence="1">Cell outer membrane</location>
        <topology evidence="1">Lipid-anchor</topology>
    </subcellularLocation>
</comment>
<evidence type="ECO:0000256" key="3">
    <source>
        <dbReference type="ARBA" id="ARBA00011245"/>
    </source>
</evidence>
<evidence type="ECO:0000256" key="4">
    <source>
        <dbReference type="ARBA" id="ARBA00016202"/>
    </source>
</evidence>
<dbReference type="Pfam" id="PF03550">
    <property type="entry name" value="LolB"/>
    <property type="match status" value="1"/>
</dbReference>
<evidence type="ECO:0000256" key="7">
    <source>
        <dbReference type="ARBA" id="ARBA00022927"/>
    </source>
</evidence>
<feature type="signal peptide" evidence="14">
    <location>
        <begin position="1"/>
        <end position="24"/>
    </location>
</feature>
<dbReference type="InterPro" id="IPR004565">
    <property type="entry name" value="OM_lipoprot_LolB"/>
</dbReference>
<keyword evidence="11" id="KW-0998">Cell outer membrane</keyword>
<dbReference type="OrthoDB" id="5296388at2"/>
<evidence type="ECO:0000313" key="15">
    <source>
        <dbReference type="EMBL" id="RRS00967.1"/>
    </source>
</evidence>
<evidence type="ECO:0000256" key="1">
    <source>
        <dbReference type="ARBA" id="ARBA00004459"/>
    </source>
</evidence>
<evidence type="ECO:0000313" key="16">
    <source>
        <dbReference type="Proteomes" id="UP000269265"/>
    </source>
</evidence>
<evidence type="ECO:0000256" key="13">
    <source>
        <dbReference type="SAM" id="MobiDB-lite"/>
    </source>
</evidence>
<comment type="caution">
    <text evidence="15">The sequence shown here is derived from an EMBL/GenBank/DDBJ whole genome shotgun (WGS) entry which is preliminary data.</text>
</comment>
<feature type="compositionally biased region" description="Polar residues" evidence="13">
    <location>
        <begin position="30"/>
        <end position="45"/>
    </location>
</feature>
<comment type="subunit">
    <text evidence="3">Monomer.</text>
</comment>
<dbReference type="GO" id="GO:0015031">
    <property type="term" value="P:protein transport"/>
    <property type="evidence" value="ECO:0007669"/>
    <property type="project" value="UniProtKB-KW"/>
</dbReference>
<dbReference type="Proteomes" id="UP000269265">
    <property type="component" value="Unassembled WGS sequence"/>
</dbReference>
<reference evidence="15 16" key="1">
    <citation type="submission" date="2018-12" db="EMBL/GenBank/DDBJ databases">
        <title>The whole draft genome of Aquabacterium sp. SJQ9.</title>
        <authorList>
            <person name="Sun L."/>
            <person name="Gao X."/>
            <person name="Chen W."/>
            <person name="Huang K."/>
        </authorList>
    </citation>
    <scope>NUCLEOTIDE SEQUENCE [LARGE SCALE GENOMIC DNA]</scope>
    <source>
        <strain evidence="15 16">SJQ9</strain>
    </source>
</reference>
<dbReference type="InterPro" id="IPR029046">
    <property type="entry name" value="LolA/LolB/LppX"/>
</dbReference>
<name>A0A3R8YJN3_9BURK</name>
<keyword evidence="7" id="KW-0653">Protein transport</keyword>
<keyword evidence="6 14" id="KW-0732">Signal</keyword>
<evidence type="ECO:0000256" key="6">
    <source>
        <dbReference type="ARBA" id="ARBA00022729"/>
    </source>
</evidence>
<organism evidence="15 16">
    <name type="scientific">Aquabacterium soli</name>
    <dbReference type="NCBI Taxonomy" id="2493092"/>
    <lineage>
        <taxon>Bacteria</taxon>
        <taxon>Pseudomonadati</taxon>
        <taxon>Pseudomonadota</taxon>
        <taxon>Betaproteobacteria</taxon>
        <taxon>Burkholderiales</taxon>
        <taxon>Aquabacterium</taxon>
    </lineage>
</organism>